<name>A0A182TBL6_9DIPT</name>
<dbReference type="AlphaFoldDB" id="A0A182TBL6"/>
<keyword evidence="3" id="KW-1185">Reference proteome</keyword>
<keyword evidence="1" id="KW-0732">Signal</keyword>
<evidence type="ECO:0000313" key="3">
    <source>
        <dbReference type="Proteomes" id="UP000075901"/>
    </source>
</evidence>
<sequence length="394" mass="43679">MATSKRLPCLVLVSIVCFLGVSWCDKDDRLIEERISRPSQSPRVSSGLGEAFYVTTDFILRLNVLIKHLAMYSLNDTLDSREAILRADEMWNYTEMSLENLVHQSRKAADDLRSENLSNSSLHAALDAVRTERDNFMTRANFFNPSMPAEIDAMTFVDRTNQDEGEVVAMANPGITLLMQSSVHRLSKISEGLLRTLKAISSNKATEQARANPTQSSVETFNAGFQRLIVDTQLNYQTQANRLLRRVRAQLATLTQNAPLGLYTTNYTGLITTFKTNVTNLLNVTSTNVMAAMNTNRTEIDLQLSTGITNLLTSVTTATSQDFLELCLNRYVFPYYGLSRAVAKLLFCGEPELSTLEYLVTVAIPVLDRAAISDSSVVKMSTICSTGSTACMTN</sequence>
<organism evidence="2 3">
    <name type="scientific">Anopheles maculatus</name>
    <dbReference type="NCBI Taxonomy" id="74869"/>
    <lineage>
        <taxon>Eukaryota</taxon>
        <taxon>Metazoa</taxon>
        <taxon>Ecdysozoa</taxon>
        <taxon>Arthropoda</taxon>
        <taxon>Hexapoda</taxon>
        <taxon>Insecta</taxon>
        <taxon>Pterygota</taxon>
        <taxon>Neoptera</taxon>
        <taxon>Endopterygota</taxon>
        <taxon>Diptera</taxon>
        <taxon>Nematocera</taxon>
        <taxon>Culicoidea</taxon>
        <taxon>Culicidae</taxon>
        <taxon>Anophelinae</taxon>
        <taxon>Anopheles</taxon>
        <taxon>Anopheles maculatus group</taxon>
    </lineage>
</organism>
<reference evidence="2" key="2">
    <citation type="submission" date="2020-05" db="UniProtKB">
        <authorList>
            <consortium name="EnsemblMetazoa"/>
        </authorList>
    </citation>
    <scope>IDENTIFICATION</scope>
    <source>
        <strain evidence="2">maculatus3</strain>
    </source>
</reference>
<proteinExistence type="predicted"/>
<feature type="signal peptide" evidence="1">
    <location>
        <begin position="1"/>
        <end position="24"/>
    </location>
</feature>
<dbReference type="EnsemblMetazoa" id="AMAM023561-RA">
    <property type="protein sequence ID" value="AMAM023561-PA"/>
    <property type="gene ID" value="AMAM023561"/>
</dbReference>
<dbReference type="VEuPathDB" id="VectorBase:AMAM023561"/>
<reference evidence="3" key="1">
    <citation type="submission" date="2013-09" db="EMBL/GenBank/DDBJ databases">
        <title>The Genome Sequence of Anopheles maculatus species B.</title>
        <authorList>
            <consortium name="The Broad Institute Genomics Platform"/>
            <person name="Neafsey D.E."/>
            <person name="Besansky N."/>
            <person name="Howell P."/>
            <person name="Walton C."/>
            <person name="Young S.K."/>
            <person name="Zeng Q."/>
            <person name="Gargeya S."/>
            <person name="Fitzgerald M."/>
            <person name="Haas B."/>
            <person name="Abouelleil A."/>
            <person name="Allen A.W."/>
            <person name="Alvarado L."/>
            <person name="Arachchi H.M."/>
            <person name="Berlin A.M."/>
            <person name="Chapman S.B."/>
            <person name="Gainer-Dewar J."/>
            <person name="Goldberg J."/>
            <person name="Griggs A."/>
            <person name="Gujja S."/>
            <person name="Hansen M."/>
            <person name="Howarth C."/>
            <person name="Imamovic A."/>
            <person name="Ireland A."/>
            <person name="Larimer J."/>
            <person name="McCowan C."/>
            <person name="Murphy C."/>
            <person name="Pearson M."/>
            <person name="Poon T.W."/>
            <person name="Priest M."/>
            <person name="Roberts A."/>
            <person name="Saif S."/>
            <person name="Shea T."/>
            <person name="Sisk P."/>
            <person name="Sykes S."/>
            <person name="Wortman J."/>
            <person name="Nusbaum C."/>
            <person name="Birren B."/>
        </authorList>
    </citation>
    <scope>NUCLEOTIDE SEQUENCE [LARGE SCALE GENOMIC DNA]</scope>
    <source>
        <strain evidence="3">maculatus3</strain>
    </source>
</reference>
<dbReference type="Proteomes" id="UP000075901">
    <property type="component" value="Unassembled WGS sequence"/>
</dbReference>
<evidence type="ECO:0000256" key="1">
    <source>
        <dbReference type="SAM" id="SignalP"/>
    </source>
</evidence>
<evidence type="ECO:0000313" key="2">
    <source>
        <dbReference type="EnsemblMetazoa" id="AMAM023561-PA"/>
    </source>
</evidence>
<feature type="chain" id="PRO_5008136655" evidence="1">
    <location>
        <begin position="25"/>
        <end position="394"/>
    </location>
</feature>
<protein>
    <submittedName>
        <fullName evidence="2">Uncharacterized protein</fullName>
    </submittedName>
</protein>
<accession>A0A182TBL6</accession>